<name>K1JRC0_9BURK</name>
<dbReference type="HOGENOM" id="CLU_650399_0_0_4"/>
<organism evidence="1 2">
    <name type="scientific">Sutterella wadsworthensis 2_1_59BFAA</name>
    <dbReference type="NCBI Taxonomy" id="742823"/>
    <lineage>
        <taxon>Bacteria</taxon>
        <taxon>Pseudomonadati</taxon>
        <taxon>Pseudomonadota</taxon>
        <taxon>Betaproteobacteria</taxon>
        <taxon>Burkholderiales</taxon>
        <taxon>Sutterellaceae</taxon>
        <taxon>Sutterella</taxon>
    </lineage>
</organism>
<dbReference type="EMBL" id="ADMG01000049">
    <property type="protein sequence ID" value="EKB30227.1"/>
    <property type="molecule type" value="Genomic_DNA"/>
</dbReference>
<accession>K1JRC0</accession>
<keyword evidence="2" id="KW-1185">Reference proteome</keyword>
<reference evidence="1 2" key="1">
    <citation type="submission" date="2012-05" db="EMBL/GenBank/DDBJ databases">
        <title>The Genome Sequence of Sutterella wadsworthensis 2_1_59BFAA.</title>
        <authorList>
            <consortium name="The Broad Institute Genome Sequencing Platform"/>
            <person name="Earl A."/>
            <person name="Ward D."/>
            <person name="Feldgarden M."/>
            <person name="Gevers D."/>
            <person name="Daigneault M."/>
            <person name="Strauss J."/>
            <person name="Allen-Vercoe E."/>
            <person name="Walker B."/>
            <person name="Young S.K."/>
            <person name="Zeng Q."/>
            <person name="Gargeya S."/>
            <person name="Fitzgerald M."/>
            <person name="Haas B."/>
            <person name="Abouelleil A."/>
            <person name="Alvarado L."/>
            <person name="Arachchi H.M."/>
            <person name="Berlin A.M."/>
            <person name="Chapman S.B."/>
            <person name="Goldberg J."/>
            <person name="Griggs A."/>
            <person name="Gujja S."/>
            <person name="Hansen M."/>
            <person name="Howarth C."/>
            <person name="Imamovic A."/>
            <person name="Larimer J."/>
            <person name="McCowen C."/>
            <person name="Montmayeur A."/>
            <person name="Murphy C."/>
            <person name="Neiman D."/>
            <person name="Pearson M."/>
            <person name="Priest M."/>
            <person name="Roberts A."/>
            <person name="Saif S."/>
            <person name="Shea T."/>
            <person name="Sisk P."/>
            <person name="Sykes S."/>
            <person name="Wortman J."/>
            <person name="Nusbaum C."/>
            <person name="Birren B."/>
        </authorList>
    </citation>
    <scope>NUCLEOTIDE SEQUENCE [LARGE SCALE GENOMIC DNA]</scope>
    <source>
        <strain evidence="1 2">2_1_59BFAA</strain>
    </source>
</reference>
<dbReference type="RefSeq" id="WP_005437000.1">
    <property type="nucleotide sequence ID" value="NZ_JH815521.1"/>
</dbReference>
<dbReference type="AlphaFoldDB" id="K1JRC0"/>
<evidence type="ECO:0000313" key="2">
    <source>
        <dbReference type="Proteomes" id="UP000005835"/>
    </source>
</evidence>
<gene>
    <name evidence="1" type="ORF">HMPREF9465_02162</name>
</gene>
<comment type="caution">
    <text evidence="1">The sequence shown here is derived from an EMBL/GenBank/DDBJ whole genome shotgun (WGS) entry which is preliminary data.</text>
</comment>
<proteinExistence type="predicted"/>
<evidence type="ECO:0000313" key="1">
    <source>
        <dbReference type="EMBL" id="EKB30227.1"/>
    </source>
</evidence>
<dbReference type="PATRIC" id="fig|742823.3.peg.2173"/>
<sequence length="422" mass="46628">MLRFPVPGAPLTPTDNERTLMKPLIRILEKGSIRWGIGCADWLPIDPQHCAAEIGLNLRHVKLSEIGDTAELEAFFDEFANPEAPCLFLSDIDVPVLAAWDDEEEREAMRGIIVRGLARIAATHGHHFIVTGLTSLTKDICREAFENAEPLAPHETEELFTISHEQVGLLYGADLARISEERTMVPDLVMMELDRHAALGARYVEPYILQWVRQGKAGILPPVPAALTPRFLERLQNAGLMDLKRMALFQEIPAVFGKDRLDLLAEAMVTLGFWTPLPAGAADEQPDDVRLYDYASVWGVRLLAVLALRFVMSEGADWMTPTRELMRAMWSGEPNEAMDALCEMLDCIEDQDADLDIGGLCAACILALDLDLTRVVNEDEGLDILAVRLPGGICELVFAPEDRDPAELGSPDGTPRMVLTIG</sequence>
<dbReference type="Proteomes" id="UP000005835">
    <property type="component" value="Unassembled WGS sequence"/>
</dbReference>
<protein>
    <submittedName>
        <fullName evidence="1">Uncharacterized protein</fullName>
    </submittedName>
</protein>